<accession>A0A0G3XI50</accession>
<protein>
    <submittedName>
        <fullName evidence="1">Uncharacterized protein</fullName>
    </submittedName>
</protein>
<dbReference type="OrthoDB" id="7433073at2"/>
<dbReference type="AlphaFoldDB" id="A0A0G3XI50"/>
<gene>
    <name evidence="1" type="ORF">AB433_14365</name>
</gene>
<dbReference type="KEGG" id="cna:AB433_14365"/>
<reference evidence="1 2" key="1">
    <citation type="submission" date="2015-06" db="EMBL/GenBank/DDBJ databases">
        <authorList>
            <person name="Zeng Y."/>
            <person name="Huang Y."/>
        </authorList>
    </citation>
    <scope>NUCLEOTIDE SEQUENCE [LARGE SCALE GENOMIC DNA]</scope>
    <source>
        <strain evidence="1 2">PQ-2</strain>
    </source>
</reference>
<dbReference type="PATRIC" id="fig|1348774.3.peg.3019"/>
<dbReference type="STRING" id="1348774.AB433_14365"/>
<sequence>MIFALVLLVVGLLFSWLAILGWRHRKDEMVSIAEAAILKTTGAEPLPLTKFDRVLQRLQLVMISLFGPLLIVIGGYGLFSGLDLL</sequence>
<dbReference type="Proteomes" id="UP000035287">
    <property type="component" value="Chromosome"/>
</dbReference>
<organism evidence="1 2">
    <name type="scientific">Croceicoccus naphthovorans</name>
    <dbReference type="NCBI Taxonomy" id="1348774"/>
    <lineage>
        <taxon>Bacteria</taxon>
        <taxon>Pseudomonadati</taxon>
        <taxon>Pseudomonadota</taxon>
        <taxon>Alphaproteobacteria</taxon>
        <taxon>Sphingomonadales</taxon>
        <taxon>Erythrobacteraceae</taxon>
        <taxon>Croceicoccus</taxon>
    </lineage>
</organism>
<dbReference type="RefSeq" id="WP_047821951.1">
    <property type="nucleotide sequence ID" value="NZ_CP011770.1"/>
</dbReference>
<evidence type="ECO:0000313" key="1">
    <source>
        <dbReference type="EMBL" id="AKM10882.1"/>
    </source>
</evidence>
<proteinExistence type="predicted"/>
<keyword evidence="2" id="KW-1185">Reference proteome</keyword>
<dbReference type="EMBL" id="CP011770">
    <property type="protein sequence ID" value="AKM10882.1"/>
    <property type="molecule type" value="Genomic_DNA"/>
</dbReference>
<name>A0A0G3XI50_9SPHN</name>
<evidence type="ECO:0000313" key="2">
    <source>
        <dbReference type="Proteomes" id="UP000035287"/>
    </source>
</evidence>